<evidence type="ECO:0000313" key="2">
    <source>
        <dbReference type="EMBL" id="RUP50699.1"/>
    </source>
</evidence>
<sequence length="409" mass="47578">MTSLIDNLALSRPSPRLGRRRDLVGAVELGDCSCMFTPSSYLYNFFSLNERNKARLEEALRDALEIIRIFDWEIDLKLRFGQIYLTTYKKPKQDAQCKHISIDQVADEFMNPRFASALAPCMAQKEENMKNFFAEIDSLGIRETEDSPINEYTIDAQITVEHPNPPADRLRNQPPPTITLNTRITCEFKEDGKVGLWRCAIDKADFFVASMFNAEKKYAWELKLSAAQRVEPELLSPVKAFVGGLRLPLIEDPELGKRYIHSKKKLQMGRLAYTKVPDVELKRICQKKIQRFDWEKEKNDFIIEVCRDEIWRIDSDSPTPISNVEIRLDNEPHAVMYKVSMRKQSWRTRFAENLRLSAGMAPTWSASDFLESEENEDQAENMTLLMDRAREMVDVLSKSLPRYWEWQET</sequence>
<dbReference type="AlphaFoldDB" id="A0A433DIR0"/>
<evidence type="ECO:0000313" key="3">
    <source>
        <dbReference type="Proteomes" id="UP000268093"/>
    </source>
</evidence>
<dbReference type="Proteomes" id="UP000268093">
    <property type="component" value="Unassembled WGS sequence"/>
</dbReference>
<keyword evidence="3" id="KW-1185">Reference proteome</keyword>
<evidence type="ECO:0000259" key="1">
    <source>
        <dbReference type="Pfam" id="PF25482"/>
    </source>
</evidence>
<protein>
    <recommendedName>
        <fullName evidence="1">DUF7905 domain-containing protein</fullName>
    </recommendedName>
</protein>
<feature type="domain" description="DUF7905" evidence="1">
    <location>
        <begin position="47"/>
        <end position="375"/>
    </location>
</feature>
<dbReference type="EMBL" id="RBNI01001234">
    <property type="protein sequence ID" value="RUP50699.1"/>
    <property type="molecule type" value="Genomic_DNA"/>
</dbReference>
<proteinExistence type="predicted"/>
<reference evidence="2 3" key="1">
    <citation type="journal article" date="2018" name="New Phytol.">
        <title>Phylogenomics of Endogonaceae and evolution of mycorrhizas within Mucoromycota.</title>
        <authorList>
            <person name="Chang Y."/>
            <person name="Desiro A."/>
            <person name="Na H."/>
            <person name="Sandor L."/>
            <person name="Lipzen A."/>
            <person name="Clum A."/>
            <person name="Barry K."/>
            <person name="Grigoriev I.V."/>
            <person name="Martin F.M."/>
            <person name="Stajich J.E."/>
            <person name="Smith M.E."/>
            <person name="Bonito G."/>
            <person name="Spatafora J.W."/>
        </authorList>
    </citation>
    <scope>NUCLEOTIDE SEQUENCE [LARGE SCALE GENOMIC DNA]</scope>
    <source>
        <strain evidence="2 3">GMNB39</strain>
    </source>
</reference>
<accession>A0A433DIR0</accession>
<dbReference type="Pfam" id="PF25482">
    <property type="entry name" value="DUF7905"/>
    <property type="match status" value="1"/>
</dbReference>
<comment type="caution">
    <text evidence="2">The sequence shown here is derived from an EMBL/GenBank/DDBJ whole genome shotgun (WGS) entry which is preliminary data.</text>
</comment>
<gene>
    <name evidence="2" type="ORF">BC936DRAFT_138024</name>
</gene>
<organism evidence="2 3">
    <name type="scientific">Jimgerdemannia flammicorona</name>
    <dbReference type="NCBI Taxonomy" id="994334"/>
    <lineage>
        <taxon>Eukaryota</taxon>
        <taxon>Fungi</taxon>
        <taxon>Fungi incertae sedis</taxon>
        <taxon>Mucoromycota</taxon>
        <taxon>Mucoromycotina</taxon>
        <taxon>Endogonomycetes</taxon>
        <taxon>Endogonales</taxon>
        <taxon>Endogonaceae</taxon>
        <taxon>Jimgerdemannia</taxon>
    </lineage>
</organism>
<name>A0A433DIR0_9FUNG</name>
<dbReference type="InterPro" id="IPR057227">
    <property type="entry name" value="DUF7905"/>
</dbReference>
<dbReference type="OrthoDB" id="4739136at2759"/>